<evidence type="ECO:0000256" key="1">
    <source>
        <dbReference type="SAM" id="SignalP"/>
    </source>
</evidence>
<accession>B7GEK0</accession>
<organism evidence="2 3">
    <name type="scientific">Phaeodactylum tricornutum (strain CCAP 1055/1)</name>
    <dbReference type="NCBI Taxonomy" id="556484"/>
    <lineage>
        <taxon>Eukaryota</taxon>
        <taxon>Sar</taxon>
        <taxon>Stramenopiles</taxon>
        <taxon>Ochrophyta</taxon>
        <taxon>Bacillariophyta</taxon>
        <taxon>Bacillariophyceae</taxon>
        <taxon>Bacillariophycidae</taxon>
        <taxon>Naviculales</taxon>
        <taxon>Phaeodactylaceae</taxon>
        <taxon>Phaeodactylum</taxon>
    </lineage>
</organism>
<dbReference type="InterPro" id="IPR027417">
    <property type="entry name" value="P-loop_NTPase"/>
</dbReference>
<dbReference type="OMA" id="EVPWGKH"/>
<keyword evidence="3" id="KW-1185">Reference proteome</keyword>
<dbReference type="KEGG" id="pti:PHATRDRAFT_50582"/>
<evidence type="ECO:0000313" key="2">
    <source>
        <dbReference type="EMBL" id="EEC43026.1"/>
    </source>
</evidence>
<dbReference type="GeneID" id="7199363"/>
<feature type="chain" id="PRO_5002856092" description="Sulfotransferase domain-containing protein" evidence="1">
    <location>
        <begin position="32"/>
        <end position="372"/>
    </location>
</feature>
<reference evidence="3" key="2">
    <citation type="submission" date="2008-08" db="EMBL/GenBank/DDBJ databases">
        <authorList>
            <consortium name="Diatom Consortium"/>
            <person name="Grigoriev I."/>
            <person name="Grimwood J."/>
            <person name="Kuo A."/>
            <person name="Otillar R.P."/>
            <person name="Salamov A."/>
            <person name="Detter J.C."/>
            <person name="Lindquist E."/>
            <person name="Shapiro H."/>
            <person name="Lucas S."/>
            <person name="Glavina del Rio T."/>
            <person name="Pitluck S."/>
            <person name="Rokhsar D."/>
            <person name="Bowler C."/>
        </authorList>
    </citation>
    <scope>GENOME REANNOTATION</scope>
    <source>
        <strain evidence="3">CCAP 1055/1</strain>
    </source>
</reference>
<reference evidence="2 3" key="1">
    <citation type="journal article" date="2008" name="Nature">
        <title>The Phaeodactylum genome reveals the evolutionary history of diatom genomes.</title>
        <authorList>
            <person name="Bowler C."/>
            <person name="Allen A.E."/>
            <person name="Badger J.H."/>
            <person name="Grimwood J."/>
            <person name="Jabbari K."/>
            <person name="Kuo A."/>
            <person name="Maheswari U."/>
            <person name="Martens C."/>
            <person name="Maumus F."/>
            <person name="Otillar R.P."/>
            <person name="Rayko E."/>
            <person name="Salamov A."/>
            <person name="Vandepoele K."/>
            <person name="Beszteri B."/>
            <person name="Gruber A."/>
            <person name="Heijde M."/>
            <person name="Katinka M."/>
            <person name="Mock T."/>
            <person name="Valentin K."/>
            <person name="Verret F."/>
            <person name="Berges J.A."/>
            <person name="Brownlee C."/>
            <person name="Cadoret J.P."/>
            <person name="Chiovitti A."/>
            <person name="Choi C.J."/>
            <person name="Coesel S."/>
            <person name="De Martino A."/>
            <person name="Detter J.C."/>
            <person name="Durkin C."/>
            <person name="Falciatore A."/>
            <person name="Fournet J."/>
            <person name="Haruta M."/>
            <person name="Huysman M.J."/>
            <person name="Jenkins B.D."/>
            <person name="Jiroutova K."/>
            <person name="Jorgensen R.E."/>
            <person name="Joubert Y."/>
            <person name="Kaplan A."/>
            <person name="Kroger N."/>
            <person name="Kroth P.G."/>
            <person name="La Roche J."/>
            <person name="Lindquist E."/>
            <person name="Lommer M."/>
            <person name="Martin-Jezequel V."/>
            <person name="Lopez P.J."/>
            <person name="Lucas S."/>
            <person name="Mangogna M."/>
            <person name="McGinnis K."/>
            <person name="Medlin L.K."/>
            <person name="Montsant A."/>
            <person name="Oudot-Le Secq M.P."/>
            <person name="Napoli C."/>
            <person name="Obornik M."/>
            <person name="Parker M.S."/>
            <person name="Petit J.L."/>
            <person name="Porcel B.M."/>
            <person name="Poulsen N."/>
            <person name="Robison M."/>
            <person name="Rychlewski L."/>
            <person name="Rynearson T.A."/>
            <person name="Schmutz J."/>
            <person name="Shapiro H."/>
            <person name="Siaut M."/>
            <person name="Stanley M."/>
            <person name="Sussman M.R."/>
            <person name="Taylor A.R."/>
            <person name="Vardi A."/>
            <person name="von Dassow P."/>
            <person name="Vyverman W."/>
            <person name="Willis A."/>
            <person name="Wyrwicz L.S."/>
            <person name="Rokhsar D.S."/>
            <person name="Weissenbach J."/>
            <person name="Armbrust E.V."/>
            <person name="Green B.R."/>
            <person name="Van de Peer Y."/>
            <person name="Grigoriev I.V."/>
        </authorList>
    </citation>
    <scope>NUCLEOTIDE SEQUENCE [LARGE SCALE GENOMIC DNA]</scope>
    <source>
        <strain evidence="2 3">CCAP 1055/1</strain>
    </source>
</reference>
<dbReference type="InParanoid" id="B7GEK0"/>
<dbReference type="AlphaFoldDB" id="B7GEK0"/>
<name>B7GEK0_PHATC</name>
<dbReference type="OrthoDB" id="41177at2759"/>
<evidence type="ECO:0008006" key="4">
    <source>
        <dbReference type="Google" id="ProtNLM"/>
    </source>
</evidence>
<dbReference type="eggNOG" id="ENOG502RWXX">
    <property type="taxonomic scope" value="Eukaryota"/>
</dbReference>
<dbReference type="SUPFAM" id="SSF52540">
    <property type="entry name" value="P-loop containing nucleoside triphosphate hydrolases"/>
    <property type="match status" value="1"/>
</dbReference>
<dbReference type="EMBL" id="CM000633">
    <property type="protein sequence ID" value="EEC43026.1"/>
    <property type="molecule type" value="Genomic_DNA"/>
</dbReference>
<dbReference type="PaxDb" id="2850-Phatr50582"/>
<proteinExistence type="predicted"/>
<feature type="signal peptide" evidence="1">
    <location>
        <begin position="1"/>
        <end position="31"/>
    </location>
</feature>
<evidence type="ECO:0000313" key="3">
    <source>
        <dbReference type="Proteomes" id="UP000000759"/>
    </source>
</evidence>
<dbReference type="Proteomes" id="UP000000759">
    <property type="component" value="Chromosome 31"/>
</dbReference>
<sequence length="372" mass="42256">MQRLANKSRMYVALIALCFLACLQWKRLCLAGRSGIFAEVKSLGLPYGEKDSSVPAYHDKACLDKKKILEILLNGGKNISQIDCALLPVWQNIVENYGDGPVVHGLDTCEAYRESISNNSHPMLRVAGLFNSGTNAMAALLELNVEELGGNFQHEVPWGKHLPVRFRKTNKFPPRSKVDYRQVMPVVMVREPFRWMKSMCKRSYGVEWIKPNNFSHCPILIPNAHDKLKPRFRGKKTAETKVGLNQVTNTVPIPVEHYDSLASVWTTFYQDWNDVDFPHLVVRFEDILFHGPRLLEILNDCIGMNATQKPFRHKMTQAKKHGRSSDFATALAQYGPGFQKLRGLTQDDINFARVALNSSLLETFHYPAVPLF</sequence>
<gene>
    <name evidence="2" type="ORF">PHATRDRAFT_50582</name>
</gene>
<dbReference type="RefSeq" id="XP_002185539.1">
    <property type="nucleotide sequence ID" value="XM_002185503.1"/>
</dbReference>
<dbReference type="HOGENOM" id="CLU_053966_0_0_1"/>
<protein>
    <recommendedName>
        <fullName evidence="4">Sulfotransferase domain-containing protein</fullName>
    </recommendedName>
</protein>
<keyword evidence="1" id="KW-0732">Signal</keyword>